<dbReference type="GO" id="GO:0034453">
    <property type="term" value="P:microtubule anchoring"/>
    <property type="evidence" value="ECO:0007669"/>
    <property type="project" value="InterPro"/>
</dbReference>
<evidence type="ECO:0000256" key="11">
    <source>
        <dbReference type="ARBA" id="ARBA00046076"/>
    </source>
</evidence>
<accession>A0A3Q4BRN7</accession>
<keyword evidence="8" id="KW-0966">Cell projection</keyword>
<dbReference type="InterPro" id="IPR002048">
    <property type="entry name" value="EF_hand_dom"/>
</dbReference>
<dbReference type="Gene3D" id="1.20.960.40">
    <property type="match status" value="1"/>
</dbReference>
<dbReference type="SUPFAM" id="SSF47473">
    <property type="entry name" value="EF-hand"/>
    <property type="match status" value="1"/>
</dbReference>
<evidence type="ECO:0000256" key="1">
    <source>
        <dbReference type="ARBA" id="ARBA00004120"/>
    </source>
</evidence>
<evidence type="ECO:0000256" key="9">
    <source>
        <dbReference type="ARBA" id="ARBA00041026"/>
    </source>
</evidence>
<dbReference type="Gene3D" id="1.10.238.10">
    <property type="entry name" value="EF-hand"/>
    <property type="match status" value="1"/>
</dbReference>
<comment type="similarity">
    <text evidence="3">Belongs to the CEP43 family.</text>
</comment>
<proteinExistence type="inferred from homology"/>
<comment type="subunit">
    <text evidence="12">Homodimer. Part of a ternary complex that contains CEP350, CEP43 and MAPRE1. Interacts directly with CEP350 and MAPRE1. Interacts with CEP19. Interacts (via N-terminus) with CEP350 (via C-terminus).</text>
</comment>
<evidence type="ECO:0000313" key="14">
    <source>
        <dbReference type="Ensembl" id="ENSMMOP00000023852.1"/>
    </source>
</evidence>
<evidence type="ECO:0000259" key="13">
    <source>
        <dbReference type="PROSITE" id="PS50222"/>
    </source>
</evidence>
<dbReference type="PROSITE" id="PS50222">
    <property type="entry name" value="EF_HAND_2"/>
    <property type="match status" value="1"/>
</dbReference>
<reference evidence="14" key="2">
    <citation type="submission" date="2025-09" db="UniProtKB">
        <authorList>
            <consortium name="Ensembl"/>
        </authorList>
    </citation>
    <scope>IDENTIFICATION</scope>
</reference>
<evidence type="ECO:0000313" key="15">
    <source>
        <dbReference type="Proteomes" id="UP000261620"/>
    </source>
</evidence>
<evidence type="ECO:0000256" key="6">
    <source>
        <dbReference type="ARBA" id="ARBA00022794"/>
    </source>
</evidence>
<dbReference type="OMA" id="HRCSHAV"/>
<dbReference type="GO" id="GO:0005509">
    <property type="term" value="F:calcium ion binding"/>
    <property type="evidence" value="ECO:0007669"/>
    <property type="project" value="InterPro"/>
</dbReference>
<dbReference type="Pfam" id="PF09398">
    <property type="entry name" value="FOP_dimer"/>
    <property type="match status" value="1"/>
</dbReference>
<dbReference type="PROSITE" id="PS50896">
    <property type="entry name" value="LISH"/>
    <property type="match status" value="1"/>
</dbReference>
<evidence type="ECO:0000256" key="8">
    <source>
        <dbReference type="ARBA" id="ARBA00023273"/>
    </source>
</evidence>
<dbReference type="Proteomes" id="UP000261620">
    <property type="component" value="Unplaced"/>
</dbReference>
<keyword evidence="5" id="KW-0597">Phosphoprotein</keyword>
<dbReference type="InterPro" id="IPR006594">
    <property type="entry name" value="LisH"/>
</dbReference>
<reference evidence="14" key="1">
    <citation type="submission" date="2025-08" db="UniProtKB">
        <authorList>
            <consortium name="Ensembl"/>
        </authorList>
    </citation>
    <scope>IDENTIFICATION</scope>
</reference>
<dbReference type="PANTHER" id="PTHR15431:SF9">
    <property type="entry name" value="CENTROSOMAL PROTEIN 43"/>
    <property type="match status" value="1"/>
</dbReference>
<evidence type="ECO:0000256" key="10">
    <source>
        <dbReference type="ARBA" id="ARBA00042293"/>
    </source>
</evidence>
<dbReference type="PANTHER" id="PTHR15431">
    <property type="entry name" value="FGFR1 ONCOGENE PARTNER/LISH DOMAIN-CONTAINING PROTEIN"/>
    <property type="match status" value="1"/>
</dbReference>
<dbReference type="Ensembl" id="ENSMMOT00000024250.1">
    <property type="protein sequence ID" value="ENSMMOP00000023852.1"/>
    <property type="gene ID" value="ENSMMOG00000018153.1"/>
</dbReference>
<evidence type="ECO:0000256" key="5">
    <source>
        <dbReference type="ARBA" id="ARBA00022553"/>
    </source>
</evidence>
<dbReference type="InterPro" id="IPR011992">
    <property type="entry name" value="EF-hand-dom_pair"/>
</dbReference>
<dbReference type="AlphaFoldDB" id="A0A3Q4BRN7"/>
<organism evidence="14 15">
    <name type="scientific">Mola mola</name>
    <name type="common">Ocean sunfish</name>
    <name type="synonym">Tetraodon mola</name>
    <dbReference type="NCBI Taxonomy" id="94237"/>
    <lineage>
        <taxon>Eukaryota</taxon>
        <taxon>Metazoa</taxon>
        <taxon>Chordata</taxon>
        <taxon>Craniata</taxon>
        <taxon>Vertebrata</taxon>
        <taxon>Euteleostomi</taxon>
        <taxon>Actinopterygii</taxon>
        <taxon>Neopterygii</taxon>
        <taxon>Teleostei</taxon>
        <taxon>Neoteleostei</taxon>
        <taxon>Acanthomorphata</taxon>
        <taxon>Eupercaria</taxon>
        <taxon>Tetraodontiformes</taxon>
        <taxon>Molidae</taxon>
        <taxon>Mola</taxon>
    </lineage>
</organism>
<keyword evidence="7" id="KW-0206">Cytoskeleton</keyword>
<dbReference type="GO" id="GO:0030030">
    <property type="term" value="P:cell projection organization"/>
    <property type="evidence" value="ECO:0007669"/>
    <property type="project" value="UniProtKB-KW"/>
</dbReference>
<feature type="domain" description="EF-hand" evidence="13">
    <location>
        <begin position="110"/>
        <end position="145"/>
    </location>
</feature>
<evidence type="ECO:0000256" key="2">
    <source>
        <dbReference type="ARBA" id="ARBA00004300"/>
    </source>
</evidence>
<keyword evidence="15" id="KW-1185">Reference proteome</keyword>
<keyword evidence="4" id="KW-0963">Cytoplasm</keyword>
<evidence type="ECO:0000256" key="7">
    <source>
        <dbReference type="ARBA" id="ARBA00023212"/>
    </source>
</evidence>
<evidence type="ECO:0000256" key="12">
    <source>
        <dbReference type="ARBA" id="ARBA00046373"/>
    </source>
</evidence>
<comment type="function">
    <text evidence="11">Required for anchoring microtubules to the centrosomes. Required for ciliation.</text>
</comment>
<dbReference type="GO" id="GO:0005813">
    <property type="term" value="C:centrosome"/>
    <property type="evidence" value="ECO:0007669"/>
    <property type="project" value="UniProtKB-SubCell"/>
</dbReference>
<name>A0A3Q4BRN7_MOLML</name>
<evidence type="ECO:0000256" key="4">
    <source>
        <dbReference type="ARBA" id="ARBA00022490"/>
    </source>
</evidence>
<sequence length="258" mass="29266">MRAAVFLAMEDQDKLENKTPLVNENLKKCLNTKDGRLVASLVLDFLQVFHLDFTLAVFQPEINSLSGLEGRDAVCRELSLSPLELNSNCPLLLQLVRRGQRRASEEPSQKQIEHARRKFDFYDKDGSGSVLTDDLKRVFTDLFPGLNKNMLETFLSDELRAADRTFSRTVDVQLFVKLYKRLFADCLTVVRLLFTSRRHLQANDSGSVDFQQQVCGHSKASSSALKKDCLDLDLEGVPDDGDSFFDDPLPKPQKTYGW</sequence>
<dbReference type="STRING" id="94237.ENSMMOP00000023852"/>
<comment type="subcellular location">
    <subcellularLocation>
        <location evidence="1">Cytoplasm</location>
        <location evidence="1">Cytoskeleton</location>
        <location evidence="1">Cilium basal body</location>
    </subcellularLocation>
    <subcellularLocation>
        <location evidence="2">Cytoplasm</location>
        <location evidence="2">Cytoskeleton</location>
        <location evidence="2">Microtubule organizing center</location>
        <location evidence="2">Centrosome</location>
    </subcellularLocation>
</comment>
<keyword evidence="6" id="KW-0970">Cilium biogenesis/degradation</keyword>
<dbReference type="InterPro" id="IPR018993">
    <property type="entry name" value="FOP_dimerisation-dom_N"/>
</dbReference>
<protein>
    <recommendedName>
        <fullName evidence="9">Centrosomal protein 43</fullName>
    </recommendedName>
    <alternativeName>
        <fullName evidence="10">FGFR1 oncogene partner</fullName>
    </alternativeName>
</protein>
<evidence type="ECO:0000256" key="3">
    <source>
        <dbReference type="ARBA" id="ARBA00005385"/>
    </source>
</evidence>